<dbReference type="EMBL" id="ML738615">
    <property type="protein sequence ID" value="KAE8163691.1"/>
    <property type="molecule type" value="Genomic_DNA"/>
</dbReference>
<organism evidence="1 2">
    <name type="scientific">Aspergillus tamarii</name>
    <dbReference type="NCBI Taxonomy" id="41984"/>
    <lineage>
        <taxon>Eukaryota</taxon>
        <taxon>Fungi</taxon>
        <taxon>Dikarya</taxon>
        <taxon>Ascomycota</taxon>
        <taxon>Pezizomycotina</taxon>
        <taxon>Eurotiomycetes</taxon>
        <taxon>Eurotiomycetidae</taxon>
        <taxon>Eurotiales</taxon>
        <taxon>Aspergillaceae</taxon>
        <taxon>Aspergillus</taxon>
        <taxon>Aspergillus subgen. Circumdati</taxon>
    </lineage>
</organism>
<proteinExistence type="predicted"/>
<gene>
    <name evidence="1" type="ORF">BDV40DRAFT_262355</name>
</gene>
<sequence>MPSPGRRKKKGAVKKPRENFHLQWIPAFTDGSDGPVRIHMAHLNQPISTCNRQANFWSFSRTRINRAESGMRLHQHRSFPNMNNNKNKIITSEASQGKSKIFGGGV</sequence>
<accession>A0A5N6V0W2</accession>
<protein>
    <submittedName>
        <fullName evidence="1">Uncharacterized protein</fullName>
    </submittedName>
</protein>
<dbReference type="AlphaFoldDB" id="A0A5N6V0W2"/>
<dbReference type="Proteomes" id="UP000326950">
    <property type="component" value="Unassembled WGS sequence"/>
</dbReference>
<name>A0A5N6V0W2_ASPTM</name>
<reference evidence="1 2" key="1">
    <citation type="submission" date="2019-04" db="EMBL/GenBank/DDBJ databases">
        <title>Friends and foes A comparative genomics study of 23 Aspergillus species from section Flavi.</title>
        <authorList>
            <consortium name="DOE Joint Genome Institute"/>
            <person name="Kjaerbolling I."/>
            <person name="Vesth T."/>
            <person name="Frisvad J.C."/>
            <person name="Nybo J.L."/>
            <person name="Theobald S."/>
            <person name="Kildgaard S."/>
            <person name="Isbrandt T."/>
            <person name="Kuo A."/>
            <person name="Sato A."/>
            <person name="Lyhne E.K."/>
            <person name="Kogle M.E."/>
            <person name="Wiebenga A."/>
            <person name="Kun R.S."/>
            <person name="Lubbers R.J."/>
            <person name="Makela M.R."/>
            <person name="Barry K."/>
            <person name="Chovatia M."/>
            <person name="Clum A."/>
            <person name="Daum C."/>
            <person name="Haridas S."/>
            <person name="He G."/>
            <person name="LaButti K."/>
            <person name="Lipzen A."/>
            <person name="Mondo S."/>
            <person name="Riley R."/>
            <person name="Salamov A."/>
            <person name="Simmons B.A."/>
            <person name="Magnuson J.K."/>
            <person name="Henrissat B."/>
            <person name="Mortensen U.H."/>
            <person name="Larsen T.O."/>
            <person name="Devries R.P."/>
            <person name="Grigoriev I.V."/>
            <person name="Machida M."/>
            <person name="Baker S.E."/>
            <person name="Andersen M.R."/>
        </authorList>
    </citation>
    <scope>NUCLEOTIDE SEQUENCE [LARGE SCALE GENOMIC DNA]</scope>
    <source>
        <strain evidence="1 2">CBS 117626</strain>
    </source>
</reference>
<evidence type="ECO:0000313" key="1">
    <source>
        <dbReference type="EMBL" id="KAE8163691.1"/>
    </source>
</evidence>
<evidence type="ECO:0000313" key="2">
    <source>
        <dbReference type="Proteomes" id="UP000326950"/>
    </source>
</evidence>
<keyword evidence="2" id="KW-1185">Reference proteome</keyword>